<reference evidence="8 9" key="1">
    <citation type="submission" date="2020-03" db="EMBL/GenBank/DDBJ databases">
        <title>Bradyrhizobium diversity isolated from nodules of Indigofera sp.</title>
        <authorList>
            <person name="Klepa M."/>
            <person name="Helene L."/>
            <person name="Hungria M."/>
        </authorList>
    </citation>
    <scope>NUCLEOTIDE SEQUENCE [LARGE SCALE GENOMIC DNA]</scope>
    <source>
        <strain evidence="8 9">WSM 1791</strain>
    </source>
</reference>
<dbReference type="SUPFAM" id="SSF46626">
    <property type="entry name" value="Cytochrome c"/>
    <property type="match status" value="1"/>
</dbReference>
<feature type="signal peptide" evidence="6">
    <location>
        <begin position="1"/>
        <end position="22"/>
    </location>
</feature>
<evidence type="ECO:0000256" key="3">
    <source>
        <dbReference type="ARBA" id="ARBA00023004"/>
    </source>
</evidence>
<name>A0A7Y4LTX8_9BRAD</name>
<dbReference type="Proteomes" id="UP000544122">
    <property type="component" value="Unassembled WGS sequence"/>
</dbReference>
<evidence type="ECO:0000256" key="5">
    <source>
        <dbReference type="SAM" id="MobiDB-lite"/>
    </source>
</evidence>
<comment type="caution">
    <text evidence="8">The sequence shown here is derived from an EMBL/GenBank/DDBJ whole genome shotgun (WGS) entry which is preliminary data.</text>
</comment>
<evidence type="ECO:0000256" key="1">
    <source>
        <dbReference type="ARBA" id="ARBA00022617"/>
    </source>
</evidence>
<feature type="domain" description="Cytochrome c" evidence="7">
    <location>
        <begin position="87"/>
        <end position="166"/>
    </location>
</feature>
<dbReference type="Gene3D" id="1.10.760.10">
    <property type="entry name" value="Cytochrome c-like domain"/>
    <property type="match status" value="1"/>
</dbReference>
<keyword evidence="1 4" id="KW-0349">Heme</keyword>
<keyword evidence="2 4" id="KW-0479">Metal-binding</keyword>
<dbReference type="GO" id="GO:0009055">
    <property type="term" value="F:electron transfer activity"/>
    <property type="evidence" value="ECO:0007669"/>
    <property type="project" value="InterPro"/>
</dbReference>
<keyword evidence="9" id="KW-1185">Reference proteome</keyword>
<dbReference type="EMBL" id="JAAVLX010000001">
    <property type="protein sequence ID" value="NOJ38414.1"/>
    <property type="molecule type" value="Genomic_DNA"/>
</dbReference>
<dbReference type="Pfam" id="PF13442">
    <property type="entry name" value="Cytochrome_CBB3"/>
    <property type="match status" value="1"/>
</dbReference>
<dbReference type="AlphaFoldDB" id="A0A7Y4LTX8"/>
<organism evidence="8 9">
    <name type="scientific">Bradyrhizobium australiense</name>
    <dbReference type="NCBI Taxonomy" id="2721161"/>
    <lineage>
        <taxon>Bacteria</taxon>
        <taxon>Pseudomonadati</taxon>
        <taxon>Pseudomonadota</taxon>
        <taxon>Alphaproteobacteria</taxon>
        <taxon>Hyphomicrobiales</taxon>
        <taxon>Nitrobacteraceae</taxon>
        <taxon>Bradyrhizobium</taxon>
    </lineage>
</organism>
<evidence type="ECO:0000313" key="9">
    <source>
        <dbReference type="Proteomes" id="UP000544122"/>
    </source>
</evidence>
<gene>
    <name evidence="8" type="ORF">HCN58_02080</name>
</gene>
<evidence type="ECO:0000313" key="8">
    <source>
        <dbReference type="EMBL" id="NOJ38414.1"/>
    </source>
</evidence>
<evidence type="ECO:0000259" key="7">
    <source>
        <dbReference type="PROSITE" id="PS51007"/>
    </source>
</evidence>
<dbReference type="GO" id="GO:0020037">
    <property type="term" value="F:heme binding"/>
    <property type="evidence" value="ECO:0007669"/>
    <property type="project" value="InterPro"/>
</dbReference>
<protein>
    <submittedName>
        <fullName evidence="8">Cytochrome c</fullName>
    </submittedName>
</protein>
<proteinExistence type="predicted"/>
<feature type="chain" id="PRO_5030872534" evidence="6">
    <location>
        <begin position="23"/>
        <end position="212"/>
    </location>
</feature>
<dbReference type="PROSITE" id="PS51007">
    <property type="entry name" value="CYTC"/>
    <property type="match status" value="1"/>
</dbReference>
<feature type="compositionally biased region" description="Low complexity" evidence="5">
    <location>
        <begin position="23"/>
        <end position="42"/>
    </location>
</feature>
<dbReference type="InterPro" id="IPR009056">
    <property type="entry name" value="Cyt_c-like_dom"/>
</dbReference>
<keyword evidence="6" id="KW-0732">Signal</keyword>
<dbReference type="GO" id="GO:0046872">
    <property type="term" value="F:metal ion binding"/>
    <property type="evidence" value="ECO:0007669"/>
    <property type="project" value="UniProtKB-KW"/>
</dbReference>
<evidence type="ECO:0000256" key="2">
    <source>
        <dbReference type="ARBA" id="ARBA00022723"/>
    </source>
</evidence>
<feature type="region of interest" description="Disordered" evidence="5">
    <location>
        <begin position="23"/>
        <end position="46"/>
    </location>
</feature>
<dbReference type="InterPro" id="IPR036909">
    <property type="entry name" value="Cyt_c-like_dom_sf"/>
</dbReference>
<sequence length="212" mass="22120">MISGCAALKLALSTLAVGLAGAPASGQQSLPQSQQAQQPSVSVRPDFGATVGNVQPGTFMQVPISNLAPGASPIRPAIKNPAQGDPNALNRGMQYFINFNCVGCHADNGGGGMGPALSNNIFIYGSAPENIYLSIYQGRPNGMPAWGAVLPDAMIWDLVTYIGKISNEPNRQWGRTFAPSPLSPDVEQLPAELVTSADPWSATKKFGSGQKP</sequence>
<accession>A0A7Y4LTX8</accession>
<evidence type="ECO:0000256" key="6">
    <source>
        <dbReference type="SAM" id="SignalP"/>
    </source>
</evidence>
<evidence type="ECO:0000256" key="4">
    <source>
        <dbReference type="PROSITE-ProRule" id="PRU00433"/>
    </source>
</evidence>
<keyword evidence="3 4" id="KW-0408">Iron</keyword>